<feature type="transmembrane region" description="Helical" evidence="5">
    <location>
        <begin position="39"/>
        <end position="62"/>
    </location>
</feature>
<feature type="domain" description="RDD" evidence="6">
    <location>
        <begin position="30"/>
        <end position="177"/>
    </location>
</feature>
<gene>
    <name evidence="7" type="ORF">RSO01_42270</name>
</gene>
<keyword evidence="4 5" id="KW-0472">Membrane</keyword>
<evidence type="ECO:0000256" key="1">
    <source>
        <dbReference type="ARBA" id="ARBA00004141"/>
    </source>
</evidence>
<dbReference type="AlphaFoldDB" id="A0A512NDP8"/>
<dbReference type="GO" id="GO:0016020">
    <property type="term" value="C:membrane"/>
    <property type="evidence" value="ECO:0007669"/>
    <property type="project" value="UniProtKB-SubCell"/>
</dbReference>
<evidence type="ECO:0000256" key="3">
    <source>
        <dbReference type="ARBA" id="ARBA00022989"/>
    </source>
</evidence>
<dbReference type="RefSeq" id="WP_218037412.1">
    <property type="nucleotide sequence ID" value="NZ_BKAJ01000074.1"/>
</dbReference>
<name>A0A512NDP8_9HYPH</name>
<accession>A0A512NDP8</accession>
<evidence type="ECO:0000256" key="2">
    <source>
        <dbReference type="ARBA" id="ARBA00022692"/>
    </source>
</evidence>
<evidence type="ECO:0000313" key="7">
    <source>
        <dbReference type="EMBL" id="GEP57061.1"/>
    </source>
</evidence>
<dbReference type="Pfam" id="PF06271">
    <property type="entry name" value="RDD"/>
    <property type="match status" value="1"/>
</dbReference>
<comment type="subcellular location">
    <subcellularLocation>
        <location evidence="1">Membrane</location>
        <topology evidence="1">Multi-pass membrane protein</topology>
    </subcellularLocation>
</comment>
<proteinExistence type="predicted"/>
<evidence type="ECO:0000259" key="6">
    <source>
        <dbReference type="Pfam" id="PF06271"/>
    </source>
</evidence>
<keyword evidence="2 5" id="KW-0812">Transmembrane</keyword>
<dbReference type="Proteomes" id="UP000321058">
    <property type="component" value="Unassembled WGS sequence"/>
</dbReference>
<keyword evidence="8" id="KW-1185">Reference proteome</keyword>
<dbReference type="InterPro" id="IPR010432">
    <property type="entry name" value="RDD"/>
</dbReference>
<dbReference type="PANTHER" id="PTHR38480">
    <property type="entry name" value="SLR0254 PROTEIN"/>
    <property type="match status" value="1"/>
</dbReference>
<organism evidence="7 8">
    <name type="scientific">Reyranella soli</name>
    <dbReference type="NCBI Taxonomy" id="1230389"/>
    <lineage>
        <taxon>Bacteria</taxon>
        <taxon>Pseudomonadati</taxon>
        <taxon>Pseudomonadota</taxon>
        <taxon>Alphaproteobacteria</taxon>
        <taxon>Hyphomicrobiales</taxon>
        <taxon>Reyranellaceae</taxon>
        <taxon>Reyranella</taxon>
    </lineage>
</organism>
<dbReference type="EMBL" id="BKAJ01000074">
    <property type="protein sequence ID" value="GEP57061.1"/>
    <property type="molecule type" value="Genomic_DNA"/>
</dbReference>
<evidence type="ECO:0000313" key="8">
    <source>
        <dbReference type="Proteomes" id="UP000321058"/>
    </source>
</evidence>
<feature type="transmembrane region" description="Helical" evidence="5">
    <location>
        <begin position="148"/>
        <end position="164"/>
    </location>
</feature>
<evidence type="ECO:0000256" key="5">
    <source>
        <dbReference type="SAM" id="Phobius"/>
    </source>
</evidence>
<evidence type="ECO:0000256" key="4">
    <source>
        <dbReference type="ARBA" id="ARBA00023136"/>
    </source>
</evidence>
<reference evidence="7 8" key="1">
    <citation type="submission" date="2019-07" db="EMBL/GenBank/DDBJ databases">
        <title>Whole genome shotgun sequence of Reyranella soli NBRC 108950.</title>
        <authorList>
            <person name="Hosoyama A."/>
            <person name="Uohara A."/>
            <person name="Ohji S."/>
            <person name="Ichikawa N."/>
        </authorList>
    </citation>
    <scope>NUCLEOTIDE SEQUENCE [LARGE SCALE GENOMIC DNA]</scope>
    <source>
        <strain evidence="7 8">NBRC 108950</strain>
    </source>
</reference>
<feature type="transmembrane region" description="Helical" evidence="5">
    <location>
        <begin position="68"/>
        <end position="89"/>
    </location>
</feature>
<sequence>MSDLAVTIESADPRMRAVVTPEGVAVSVRLASVGERATALVLDLLILIVALIVVAIATAVAGGHVGRTAGILLMFVLRVFYFAGFELAWNGRTPGKRMASLRVINRRGGPLTPAAVIGRNLMREVELFLPLSLALAGDAAIAAGPWTWIATLTWVGVLAALPLFNRDRLRAGDMVAGTWVVAEPKPVLLPDLAAVRSAVYAAPAYVFTAQQLVVYGVKELQVLEDVLRSSGQGTTALQGDVARRIVRKIGYVHPDGGGAFNERAFLEAFYAAQRRRLEAELAFGRRRRDKNDR</sequence>
<protein>
    <recommendedName>
        <fullName evidence="6">RDD domain-containing protein</fullName>
    </recommendedName>
</protein>
<comment type="caution">
    <text evidence="7">The sequence shown here is derived from an EMBL/GenBank/DDBJ whole genome shotgun (WGS) entry which is preliminary data.</text>
</comment>
<dbReference type="PANTHER" id="PTHR38480:SF1">
    <property type="entry name" value="SLR0254 PROTEIN"/>
    <property type="match status" value="1"/>
</dbReference>
<keyword evidence="3 5" id="KW-1133">Transmembrane helix</keyword>